<gene>
    <name evidence="2" type="ORF">PARMNEM_LOCUS17003</name>
</gene>
<dbReference type="Proteomes" id="UP001314205">
    <property type="component" value="Unassembled WGS sequence"/>
</dbReference>
<dbReference type="PANTHER" id="PTHR33776:SF3">
    <property type="entry name" value="PHD-TYPE DOMAIN-CONTAINING PROTEIN"/>
    <property type="match status" value="1"/>
</dbReference>
<dbReference type="SUPFAM" id="SSF56219">
    <property type="entry name" value="DNase I-like"/>
    <property type="match status" value="1"/>
</dbReference>
<accession>A0AAV1LSS0</accession>
<dbReference type="AlphaFoldDB" id="A0AAV1LSS0"/>
<sequence>MSFNNDNLDDSFFSLSDSDGLSSNDSYHSIPSLSEILDSHFSDTLKNFNVVHINAQSIPAHYPDMLSSFYNENIHAILVSESWLEPCLPSTSYSLPGFHLIRNDRLGCAGGGVAIYLRSHIPYTVLNTSQPLSSAGPEHLFIEILFGHLKLLLGVFYSPNVTIDYFSSFEILLEQYSSLYNHTIVMGDFNTCLLKNYARASRLKSLVNGINLHILPHSATHAFPNCVPSLLDLILVSSIDHVAKHGQCNASAFSYHDLLYLCYKLKPPKAKQRILLRRNFSRMDLDKLREDTAKVDWSVVANAVDEQISIFNSILTQLYDIHAPIRTVRMKHLPAPCSLPT</sequence>
<dbReference type="InterPro" id="IPR036691">
    <property type="entry name" value="Endo/exonu/phosph_ase_sf"/>
</dbReference>
<evidence type="ECO:0000313" key="3">
    <source>
        <dbReference type="Proteomes" id="UP001314205"/>
    </source>
</evidence>
<dbReference type="Pfam" id="PF03372">
    <property type="entry name" value="Exo_endo_phos"/>
    <property type="match status" value="1"/>
</dbReference>
<reference evidence="2 3" key="1">
    <citation type="submission" date="2023-11" db="EMBL/GenBank/DDBJ databases">
        <authorList>
            <person name="Hedman E."/>
            <person name="Englund M."/>
            <person name="Stromberg M."/>
            <person name="Nyberg Akerstrom W."/>
            <person name="Nylinder S."/>
            <person name="Jareborg N."/>
            <person name="Kallberg Y."/>
            <person name="Kronander E."/>
        </authorList>
    </citation>
    <scope>NUCLEOTIDE SEQUENCE [LARGE SCALE GENOMIC DNA]</scope>
</reference>
<feature type="domain" description="Endonuclease/exonuclease/phosphatase" evidence="1">
    <location>
        <begin position="97"/>
        <end position="247"/>
    </location>
</feature>
<proteinExistence type="predicted"/>
<dbReference type="PANTHER" id="PTHR33776">
    <property type="entry name" value="ENDO/EXONUCLEASE/PHOSPHATASE DOMAIN-CONTAINING PROTEIN"/>
    <property type="match status" value="1"/>
</dbReference>
<dbReference type="GO" id="GO:0003824">
    <property type="term" value="F:catalytic activity"/>
    <property type="evidence" value="ECO:0007669"/>
    <property type="project" value="InterPro"/>
</dbReference>
<dbReference type="Gene3D" id="3.60.10.10">
    <property type="entry name" value="Endonuclease/exonuclease/phosphatase"/>
    <property type="match status" value="1"/>
</dbReference>
<evidence type="ECO:0000313" key="2">
    <source>
        <dbReference type="EMBL" id="CAK1597915.1"/>
    </source>
</evidence>
<dbReference type="EMBL" id="CAVLGL010000095">
    <property type="protein sequence ID" value="CAK1597915.1"/>
    <property type="molecule type" value="Genomic_DNA"/>
</dbReference>
<comment type="caution">
    <text evidence="2">The sequence shown here is derived from an EMBL/GenBank/DDBJ whole genome shotgun (WGS) entry which is preliminary data.</text>
</comment>
<name>A0AAV1LSS0_9NEOP</name>
<evidence type="ECO:0000259" key="1">
    <source>
        <dbReference type="Pfam" id="PF03372"/>
    </source>
</evidence>
<protein>
    <recommendedName>
        <fullName evidence="1">Endonuclease/exonuclease/phosphatase domain-containing protein</fullName>
    </recommendedName>
</protein>
<dbReference type="InterPro" id="IPR005135">
    <property type="entry name" value="Endo/exonuclease/phosphatase"/>
</dbReference>
<organism evidence="2 3">
    <name type="scientific">Parnassius mnemosyne</name>
    <name type="common">clouded apollo</name>
    <dbReference type="NCBI Taxonomy" id="213953"/>
    <lineage>
        <taxon>Eukaryota</taxon>
        <taxon>Metazoa</taxon>
        <taxon>Ecdysozoa</taxon>
        <taxon>Arthropoda</taxon>
        <taxon>Hexapoda</taxon>
        <taxon>Insecta</taxon>
        <taxon>Pterygota</taxon>
        <taxon>Neoptera</taxon>
        <taxon>Endopterygota</taxon>
        <taxon>Lepidoptera</taxon>
        <taxon>Glossata</taxon>
        <taxon>Ditrysia</taxon>
        <taxon>Papilionoidea</taxon>
        <taxon>Papilionidae</taxon>
        <taxon>Parnassiinae</taxon>
        <taxon>Parnassini</taxon>
        <taxon>Parnassius</taxon>
        <taxon>Driopa</taxon>
    </lineage>
</organism>
<keyword evidence="3" id="KW-1185">Reference proteome</keyword>